<dbReference type="OrthoDB" id="5959861at2"/>
<dbReference type="PANTHER" id="PTHR23220:SF122">
    <property type="entry name" value="INTEGRIN ALPHA-PS1"/>
    <property type="match status" value="1"/>
</dbReference>
<proteinExistence type="predicted"/>
<dbReference type="InterPro" id="IPR013519">
    <property type="entry name" value="Int_alpha_beta-p"/>
</dbReference>
<dbReference type="AlphaFoldDB" id="A0A2P1PVW2"/>
<evidence type="ECO:0000313" key="6">
    <source>
        <dbReference type="Proteomes" id="UP000241074"/>
    </source>
</evidence>
<accession>A0A2P1PVW2</accession>
<dbReference type="PRINTS" id="PR01185">
    <property type="entry name" value="INTEGRINA"/>
</dbReference>
<dbReference type="PANTHER" id="PTHR23220">
    <property type="entry name" value="INTEGRIN ALPHA"/>
    <property type="match status" value="1"/>
</dbReference>
<protein>
    <recommendedName>
        <fullName evidence="7">VCBS repeat-containing protein</fullName>
    </recommendedName>
</protein>
<reference evidence="5 6" key="1">
    <citation type="submission" date="2018-03" db="EMBL/GenBank/DDBJ databases">
        <title>Ahniella affigens gen. nov., sp. nov., a gammaproteobacterium isolated from sandy soil near a stream.</title>
        <authorList>
            <person name="Ko Y."/>
            <person name="Kim J.-H."/>
        </authorList>
    </citation>
    <scope>NUCLEOTIDE SEQUENCE [LARGE SCALE GENOMIC DNA]</scope>
    <source>
        <strain evidence="5 6">D13</strain>
    </source>
</reference>
<dbReference type="GO" id="GO:0008305">
    <property type="term" value="C:integrin complex"/>
    <property type="evidence" value="ECO:0007669"/>
    <property type="project" value="InterPro"/>
</dbReference>
<reference evidence="5 6" key="2">
    <citation type="submission" date="2018-03" db="EMBL/GenBank/DDBJ databases">
        <authorList>
            <person name="Keele B.F."/>
        </authorList>
    </citation>
    <scope>NUCLEOTIDE SEQUENCE [LARGE SCALE GENOMIC DNA]</scope>
    <source>
        <strain evidence="5 6">D13</strain>
    </source>
</reference>
<dbReference type="PROSITE" id="PS51470">
    <property type="entry name" value="FG_GAP"/>
    <property type="match status" value="2"/>
</dbReference>
<evidence type="ECO:0000256" key="3">
    <source>
        <dbReference type="ARBA" id="ARBA00023180"/>
    </source>
</evidence>
<dbReference type="InterPro" id="IPR000413">
    <property type="entry name" value="Integrin_alpha"/>
</dbReference>
<evidence type="ECO:0000256" key="2">
    <source>
        <dbReference type="ARBA" id="ARBA00022737"/>
    </source>
</evidence>
<dbReference type="Pfam" id="PF01839">
    <property type="entry name" value="FG-GAP"/>
    <property type="match status" value="3"/>
</dbReference>
<dbReference type="RefSeq" id="WP_106892905.1">
    <property type="nucleotide sequence ID" value="NZ_CP027860.1"/>
</dbReference>
<keyword evidence="3" id="KW-0325">Glycoprotein</keyword>
<name>A0A2P1PVW2_9GAMM</name>
<keyword evidence="1 4" id="KW-0732">Signal</keyword>
<dbReference type="Proteomes" id="UP000241074">
    <property type="component" value="Chromosome"/>
</dbReference>
<evidence type="ECO:0000313" key="5">
    <source>
        <dbReference type="EMBL" id="AVP98986.1"/>
    </source>
</evidence>
<dbReference type="GO" id="GO:0007160">
    <property type="term" value="P:cell-matrix adhesion"/>
    <property type="evidence" value="ECO:0007669"/>
    <property type="project" value="TreeGrafter"/>
</dbReference>
<dbReference type="GO" id="GO:0033627">
    <property type="term" value="P:cell adhesion mediated by integrin"/>
    <property type="evidence" value="ECO:0007669"/>
    <property type="project" value="TreeGrafter"/>
</dbReference>
<dbReference type="GO" id="GO:0007229">
    <property type="term" value="P:integrin-mediated signaling pathway"/>
    <property type="evidence" value="ECO:0007669"/>
    <property type="project" value="TreeGrafter"/>
</dbReference>
<evidence type="ECO:0000256" key="4">
    <source>
        <dbReference type="SAM" id="SignalP"/>
    </source>
</evidence>
<feature type="chain" id="PRO_5015142723" description="VCBS repeat-containing protein" evidence="4">
    <location>
        <begin position="23"/>
        <end position="538"/>
    </location>
</feature>
<dbReference type="InterPro" id="IPR028994">
    <property type="entry name" value="Integrin_alpha_N"/>
</dbReference>
<keyword evidence="6" id="KW-1185">Reference proteome</keyword>
<dbReference type="EMBL" id="CP027860">
    <property type="protein sequence ID" value="AVP98986.1"/>
    <property type="molecule type" value="Genomic_DNA"/>
</dbReference>
<dbReference type="SUPFAM" id="SSF69318">
    <property type="entry name" value="Integrin alpha N-terminal domain"/>
    <property type="match status" value="2"/>
</dbReference>
<dbReference type="KEGG" id="xba:C7S18_18195"/>
<dbReference type="GO" id="GO:0005178">
    <property type="term" value="F:integrin binding"/>
    <property type="evidence" value="ECO:0007669"/>
    <property type="project" value="TreeGrafter"/>
</dbReference>
<organism evidence="5 6">
    <name type="scientific">Ahniella affigens</name>
    <dbReference type="NCBI Taxonomy" id="2021234"/>
    <lineage>
        <taxon>Bacteria</taxon>
        <taxon>Pseudomonadati</taxon>
        <taxon>Pseudomonadota</taxon>
        <taxon>Gammaproteobacteria</taxon>
        <taxon>Lysobacterales</taxon>
        <taxon>Rhodanobacteraceae</taxon>
        <taxon>Ahniella</taxon>
    </lineage>
</organism>
<evidence type="ECO:0008006" key="7">
    <source>
        <dbReference type="Google" id="ProtNLM"/>
    </source>
</evidence>
<sequence>MKRMQAVIAAIARLAWFAPLIAAIGQSPAATLQTLTGPAGTGWSLAPIADVDGDQVDDALVSTALGNSVRGSVSLYSGRTGALIRTMTGPDNGASAGWAVADAGDLNGDGIHDVVTGHPRSGSQRGGAVAFSGANGAVLWQWLGTGSEGFGWAVAGVGDVDADQRDDVLIGNGFNPGRAYLYSGRDGHLIRTFTGDVAGAGFGQGVSGIADLNQDQRPDLLISAPVEGAPATGAIYVFSGADGARLRKITGPVGAVNFGTSFLGDAGDVNGDRVPDVYVGDFSALGGDGRAFVFSGADGSRLHLFQGANGEGLGCGRGAGDVDHDGHADLIIGSYSYSSAGLGARGRMQVFSGRTGAVMQTELGTAAGEQFGFDAASLGDTNNDGRVDFLVGASPVNLARIIRGDVEPQPGFAIGAGMTGAWHDPANPGHGFFIQVLPEQRFLAIWFAFDNGGNQAWFGGVGTYTGNQADLDAQIFSGGRFPPNFNAADVQTRAFGHLQFQFSDCNAGQVRFEPVVAGYAAGTMPLARITQPAGLSCE</sequence>
<evidence type="ECO:0000256" key="1">
    <source>
        <dbReference type="ARBA" id="ARBA00022729"/>
    </source>
</evidence>
<feature type="signal peptide" evidence="4">
    <location>
        <begin position="1"/>
        <end position="22"/>
    </location>
</feature>
<dbReference type="GO" id="GO:0009897">
    <property type="term" value="C:external side of plasma membrane"/>
    <property type="evidence" value="ECO:0007669"/>
    <property type="project" value="TreeGrafter"/>
</dbReference>
<keyword evidence="2" id="KW-0677">Repeat</keyword>
<dbReference type="InterPro" id="IPR013517">
    <property type="entry name" value="FG-GAP"/>
</dbReference>
<dbReference type="GO" id="GO:0098609">
    <property type="term" value="P:cell-cell adhesion"/>
    <property type="evidence" value="ECO:0007669"/>
    <property type="project" value="TreeGrafter"/>
</dbReference>
<dbReference type="SMART" id="SM00191">
    <property type="entry name" value="Int_alpha"/>
    <property type="match status" value="6"/>
</dbReference>
<gene>
    <name evidence="5" type="ORF">C7S18_18195</name>
</gene>
<dbReference type="Gene3D" id="2.130.10.130">
    <property type="entry name" value="Integrin alpha, N-terminal"/>
    <property type="match status" value="3"/>
</dbReference>